<dbReference type="Gene3D" id="2.102.10.10">
    <property type="entry name" value="Rieske [2Fe-2S] iron-sulphur domain"/>
    <property type="match status" value="1"/>
</dbReference>
<comment type="caution">
    <text evidence="8">The sequence shown here is derived from an EMBL/GenBank/DDBJ whole genome shotgun (WGS) entry which is preliminary data.</text>
</comment>
<organism evidence="8 9">
    <name type="scientific">Mycobacterium pinniadriaticum</name>
    <dbReference type="NCBI Taxonomy" id="2994102"/>
    <lineage>
        <taxon>Bacteria</taxon>
        <taxon>Bacillati</taxon>
        <taxon>Actinomycetota</taxon>
        <taxon>Actinomycetes</taxon>
        <taxon>Mycobacteriales</taxon>
        <taxon>Mycobacteriaceae</taxon>
        <taxon>Mycobacterium</taxon>
    </lineage>
</organism>
<evidence type="ECO:0000256" key="2">
    <source>
        <dbReference type="ARBA" id="ARBA00022714"/>
    </source>
</evidence>
<dbReference type="SUPFAM" id="SSF50022">
    <property type="entry name" value="ISP domain"/>
    <property type="match status" value="1"/>
</dbReference>
<dbReference type="InterPro" id="IPR001663">
    <property type="entry name" value="Rng_hydr_dOase-A"/>
</dbReference>
<dbReference type="GO" id="GO:0051213">
    <property type="term" value="F:dioxygenase activity"/>
    <property type="evidence" value="ECO:0007669"/>
    <property type="project" value="UniProtKB-KW"/>
</dbReference>
<keyword evidence="3" id="KW-0479">Metal-binding</keyword>
<dbReference type="Pfam" id="PF00355">
    <property type="entry name" value="Rieske"/>
    <property type="match status" value="1"/>
</dbReference>
<keyword evidence="9" id="KW-1185">Reference proteome</keyword>
<dbReference type="Proteomes" id="UP001300745">
    <property type="component" value="Unassembled WGS sequence"/>
</dbReference>
<dbReference type="CDD" id="cd08882">
    <property type="entry name" value="RHO_alpha_C_MupW-like"/>
    <property type="match status" value="1"/>
</dbReference>
<feature type="domain" description="Rieske" evidence="7">
    <location>
        <begin position="44"/>
        <end position="153"/>
    </location>
</feature>
<dbReference type="Pfam" id="PF00848">
    <property type="entry name" value="Ring_hydroxyl_A"/>
    <property type="match status" value="1"/>
</dbReference>
<gene>
    <name evidence="8" type="ORF">ORI27_11255</name>
</gene>
<keyword evidence="8" id="KW-0223">Dioxygenase</keyword>
<dbReference type="PROSITE" id="PS51296">
    <property type="entry name" value="RIESKE"/>
    <property type="match status" value="1"/>
</dbReference>
<dbReference type="PANTHER" id="PTHR43756">
    <property type="entry name" value="CHOLINE MONOOXYGENASE, CHLOROPLASTIC"/>
    <property type="match status" value="1"/>
</dbReference>
<keyword evidence="2" id="KW-0001">2Fe-2S</keyword>
<keyword evidence="4" id="KW-0560">Oxidoreductase</keyword>
<sequence length="441" mass="49460">MTSTAEPKTDPHRFSRGPEAGIAERYTSPEFARLENERLWPKVWQVACRVEEVVEPGDFCEYTIADQSILVVRTRTGALKALFNACQHRGMRLKEGRGSCAEIRCPSHAWAWHLDGSLKEVIDPQGFDQAAVAPDSLRLPECKVEEWAGFVFINMDPEAVPLAEYLGEVGTRVERNGIQNMACTRVRSTIIKANWKLCHEAFIETYHAIGTHPQALRYLDDTGMIYEQYGDHGMHRIKPGNMGTPSPRLGMDGTDRRDLLEALMGDLAEADLFNEADVAMANTLIETVLELPEDVTVGSFFAGLRRQQADAEGIDLSAFSDADLLAGELWNLFPNLTIPCNAGNALSFRFRPNGLNHEECIFDAYYLKLFPAGADIPGMEQEFYQEWHETKAWGTILTQDFTNLPKWQAGVHSRGYRGPVWGFPDGNVSNFHRAISDYLAK</sequence>
<evidence type="ECO:0000256" key="6">
    <source>
        <dbReference type="ARBA" id="ARBA00023014"/>
    </source>
</evidence>
<proteinExistence type="predicted"/>
<evidence type="ECO:0000313" key="9">
    <source>
        <dbReference type="Proteomes" id="UP001300745"/>
    </source>
</evidence>
<dbReference type="RefSeq" id="WP_265996905.1">
    <property type="nucleotide sequence ID" value="NZ_JAPJDN010000007.1"/>
</dbReference>
<dbReference type="PANTHER" id="PTHR43756:SF5">
    <property type="entry name" value="CHOLINE MONOOXYGENASE, CHLOROPLASTIC"/>
    <property type="match status" value="1"/>
</dbReference>
<evidence type="ECO:0000313" key="8">
    <source>
        <dbReference type="EMBL" id="MCX2937283.1"/>
    </source>
</evidence>
<comment type="cofactor">
    <cofactor evidence="1">
        <name>Fe cation</name>
        <dbReference type="ChEBI" id="CHEBI:24875"/>
    </cofactor>
</comment>
<accession>A0ABT3SCR4</accession>
<dbReference type="CDD" id="cd03469">
    <property type="entry name" value="Rieske_RO_Alpha_N"/>
    <property type="match status" value="1"/>
</dbReference>
<protein>
    <submittedName>
        <fullName evidence="8">Aromatic ring-hydroxylating dioxygenase subunit alpha</fullName>
    </submittedName>
</protein>
<evidence type="ECO:0000256" key="4">
    <source>
        <dbReference type="ARBA" id="ARBA00023002"/>
    </source>
</evidence>
<evidence type="ECO:0000256" key="5">
    <source>
        <dbReference type="ARBA" id="ARBA00023004"/>
    </source>
</evidence>
<evidence type="ECO:0000259" key="7">
    <source>
        <dbReference type="PROSITE" id="PS51296"/>
    </source>
</evidence>
<dbReference type="Gene3D" id="3.90.380.10">
    <property type="entry name" value="Naphthalene 1,2-dioxygenase Alpha Subunit, Chain A, domain 1"/>
    <property type="match status" value="1"/>
</dbReference>
<dbReference type="InterPro" id="IPR036922">
    <property type="entry name" value="Rieske_2Fe-2S_sf"/>
</dbReference>
<evidence type="ECO:0000256" key="1">
    <source>
        <dbReference type="ARBA" id="ARBA00001962"/>
    </source>
</evidence>
<reference evidence="8 9" key="1">
    <citation type="submission" date="2022-11" db="EMBL/GenBank/DDBJ databases">
        <title>Mycobacterium sp. nov.</title>
        <authorList>
            <person name="Papic B."/>
            <person name="Spicic S."/>
            <person name="Duvnjak S."/>
        </authorList>
    </citation>
    <scope>NUCLEOTIDE SEQUENCE [LARGE SCALE GENOMIC DNA]</scope>
    <source>
        <strain evidence="8 9">CVI_P4</strain>
    </source>
</reference>
<dbReference type="InterPro" id="IPR017941">
    <property type="entry name" value="Rieske_2Fe-2S"/>
</dbReference>
<dbReference type="EMBL" id="JAPJDO010000007">
    <property type="protein sequence ID" value="MCX2937283.1"/>
    <property type="molecule type" value="Genomic_DNA"/>
</dbReference>
<dbReference type="InterPro" id="IPR015879">
    <property type="entry name" value="Ring_hydroxy_dOase_asu_C_dom"/>
</dbReference>
<keyword evidence="5" id="KW-0408">Iron</keyword>
<dbReference type="PRINTS" id="PR00090">
    <property type="entry name" value="RNGDIOXGNASE"/>
</dbReference>
<keyword evidence="6" id="KW-0411">Iron-sulfur</keyword>
<name>A0ABT3SCR4_9MYCO</name>
<evidence type="ECO:0000256" key="3">
    <source>
        <dbReference type="ARBA" id="ARBA00022723"/>
    </source>
</evidence>
<dbReference type="SUPFAM" id="SSF55961">
    <property type="entry name" value="Bet v1-like"/>
    <property type="match status" value="1"/>
</dbReference>